<dbReference type="InterPro" id="IPR050491">
    <property type="entry name" value="AmpC-like"/>
</dbReference>
<name>A0A4U0EYG2_9FLAO</name>
<dbReference type="PANTHER" id="PTHR46825">
    <property type="entry name" value="D-ALANYL-D-ALANINE-CARBOXYPEPTIDASE/ENDOPEPTIDASE AMPH"/>
    <property type="match status" value="1"/>
</dbReference>
<dbReference type="Pfam" id="PF00144">
    <property type="entry name" value="Beta-lactamase"/>
    <property type="match status" value="1"/>
</dbReference>
<dbReference type="OrthoDB" id="9793489at2"/>
<comment type="caution">
    <text evidence="2">The sequence shown here is derived from an EMBL/GenBank/DDBJ whole genome shotgun (WGS) entry which is preliminary data.</text>
</comment>
<dbReference type="PANTHER" id="PTHR46825:SF9">
    <property type="entry name" value="BETA-LACTAMASE-RELATED DOMAIN-CONTAINING PROTEIN"/>
    <property type="match status" value="1"/>
</dbReference>
<evidence type="ECO:0000313" key="2">
    <source>
        <dbReference type="EMBL" id="TJY37056.1"/>
    </source>
</evidence>
<evidence type="ECO:0000259" key="1">
    <source>
        <dbReference type="Pfam" id="PF00144"/>
    </source>
</evidence>
<organism evidence="2 3">
    <name type="scientific">Pontimicrobium aquaticum</name>
    <dbReference type="NCBI Taxonomy" id="2565367"/>
    <lineage>
        <taxon>Bacteria</taxon>
        <taxon>Pseudomonadati</taxon>
        <taxon>Bacteroidota</taxon>
        <taxon>Flavobacteriia</taxon>
        <taxon>Flavobacteriales</taxon>
        <taxon>Flavobacteriaceae</taxon>
        <taxon>Pontimicrobium</taxon>
    </lineage>
</organism>
<dbReference type="AlphaFoldDB" id="A0A4U0EYG2"/>
<dbReference type="SUPFAM" id="SSF56601">
    <property type="entry name" value="beta-lactamase/transpeptidase-like"/>
    <property type="match status" value="1"/>
</dbReference>
<accession>A0A4U0EYG2</accession>
<dbReference type="InterPro" id="IPR001466">
    <property type="entry name" value="Beta-lactam-related"/>
</dbReference>
<evidence type="ECO:0000313" key="3">
    <source>
        <dbReference type="Proteomes" id="UP000307657"/>
    </source>
</evidence>
<reference evidence="2 3" key="1">
    <citation type="submission" date="2019-04" db="EMBL/GenBank/DDBJ databases">
        <title>Lacinutrix sp. nov., isolated from marine water.</title>
        <authorList>
            <person name="Kim W."/>
        </authorList>
    </citation>
    <scope>NUCLEOTIDE SEQUENCE [LARGE SCALE GENOMIC DNA]</scope>
    <source>
        <strain evidence="2 3">CAU 1491</strain>
    </source>
</reference>
<feature type="domain" description="Beta-lactamase-related" evidence="1">
    <location>
        <begin position="47"/>
        <end position="275"/>
    </location>
</feature>
<sequence length="470" mass="53098">MHNVLRRVVLLLSIVIFFTNCSSSEEKVQKLLSDISSQTEFNGLVYVENGNEVLYNDKLISSDGALNAIEGDSRNYLASLTKLFTEITVVKLVEEGKLNLNSTISNYRENFQPSYGKVLTLENLLKMSSGLPRELNGDNLTNSLKLDDKGFAGAFLDTIPDMELSFQPGSNYEYSNLNYWLLGAVVEEVTGLNLDQAYAKYIFDPLKMNNSGYFLQEGNSINGYNKDNGKWKLDKTDYKSRYASGGAYASLQDLVKLSKALKGTAFLNDTSLSYLYGEDQTIEVYGSLPSYTNMIYINRKEDVTLIVLNNIGVPDLNKMSDIKNGVEQALGIASQKKQSPKKKITLTNISALNDSIPIEKAMKDWAIAILEADKNKMLNIFNNNAAKNGLMDMNDPTWDELVRIKNEWPNLKIYGYRWVEDQNPKGIELWLHCDGDQRIALQWVMENKRGKVEALFIKPDNMTWLGQEFK</sequence>
<gene>
    <name evidence="2" type="ORF">E5167_03680</name>
</gene>
<dbReference type="Gene3D" id="3.40.710.10">
    <property type="entry name" value="DD-peptidase/beta-lactamase superfamily"/>
    <property type="match status" value="1"/>
</dbReference>
<dbReference type="Proteomes" id="UP000307657">
    <property type="component" value="Unassembled WGS sequence"/>
</dbReference>
<dbReference type="EMBL" id="SUPL01000002">
    <property type="protein sequence ID" value="TJY37056.1"/>
    <property type="molecule type" value="Genomic_DNA"/>
</dbReference>
<dbReference type="InterPro" id="IPR012338">
    <property type="entry name" value="Beta-lactam/transpept-like"/>
</dbReference>
<protein>
    <submittedName>
        <fullName evidence="2">Beta-lactamase family protein</fullName>
    </submittedName>
</protein>
<keyword evidence="3" id="KW-1185">Reference proteome</keyword>
<proteinExistence type="predicted"/>